<evidence type="ECO:0000313" key="1">
    <source>
        <dbReference type="EMBL" id="KIJ14124.1"/>
    </source>
</evidence>
<keyword evidence="2" id="KW-1185">Reference proteome</keyword>
<feature type="non-terminal residue" evidence="1">
    <location>
        <position position="1"/>
    </location>
</feature>
<dbReference type="AlphaFoldDB" id="A0A0C9SWZ3"/>
<proteinExistence type="predicted"/>
<dbReference type="Proteomes" id="UP000053647">
    <property type="component" value="Unassembled WGS sequence"/>
</dbReference>
<reference evidence="2" key="2">
    <citation type="submission" date="2015-01" db="EMBL/GenBank/DDBJ databases">
        <title>Evolutionary Origins and Diversification of the Mycorrhizal Mutualists.</title>
        <authorList>
            <consortium name="DOE Joint Genome Institute"/>
            <consortium name="Mycorrhizal Genomics Consortium"/>
            <person name="Kohler A."/>
            <person name="Kuo A."/>
            <person name="Nagy L.G."/>
            <person name="Floudas D."/>
            <person name="Copeland A."/>
            <person name="Barry K.W."/>
            <person name="Cichocki N."/>
            <person name="Veneault-Fourrey C."/>
            <person name="LaButti K."/>
            <person name="Lindquist E.A."/>
            <person name="Lipzen A."/>
            <person name="Lundell T."/>
            <person name="Morin E."/>
            <person name="Murat C."/>
            <person name="Riley R."/>
            <person name="Ohm R."/>
            <person name="Sun H."/>
            <person name="Tunlid A."/>
            <person name="Henrissat B."/>
            <person name="Grigoriev I.V."/>
            <person name="Hibbett D.S."/>
            <person name="Martin F."/>
        </authorList>
    </citation>
    <scope>NUCLEOTIDE SEQUENCE [LARGE SCALE GENOMIC DNA]</scope>
    <source>
        <strain evidence="2">ATCC 200175</strain>
    </source>
</reference>
<sequence length="86" mass="9847">TRFGEIQYFARLPYCVDEETQDYNYHNIAIIKLYLGPDEALFRLSSQTVTACNLTNELIVIGVKQIKSVVAMVPRRLRLPSGVQEE</sequence>
<evidence type="ECO:0000313" key="2">
    <source>
        <dbReference type="Proteomes" id="UP000053647"/>
    </source>
</evidence>
<dbReference type="HOGENOM" id="CLU_2503947_0_0_1"/>
<organism evidence="1 2">
    <name type="scientific">Paxillus involutus ATCC 200175</name>
    <dbReference type="NCBI Taxonomy" id="664439"/>
    <lineage>
        <taxon>Eukaryota</taxon>
        <taxon>Fungi</taxon>
        <taxon>Dikarya</taxon>
        <taxon>Basidiomycota</taxon>
        <taxon>Agaricomycotina</taxon>
        <taxon>Agaricomycetes</taxon>
        <taxon>Agaricomycetidae</taxon>
        <taxon>Boletales</taxon>
        <taxon>Paxilineae</taxon>
        <taxon>Paxillaceae</taxon>
        <taxon>Paxillus</taxon>
    </lineage>
</organism>
<protein>
    <submittedName>
        <fullName evidence="1">Uncharacterized protein</fullName>
    </submittedName>
</protein>
<reference evidence="1 2" key="1">
    <citation type="submission" date="2014-06" db="EMBL/GenBank/DDBJ databases">
        <authorList>
            <consortium name="DOE Joint Genome Institute"/>
            <person name="Kuo A."/>
            <person name="Kohler A."/>
            <person name="Nagy L.G."/>
            <person name="Floudas D."/>
            <person name="Copeland A."/>
            <person name="Barry K.W."/>
            <person name="Cichocki N."/>
            <person name="Veneault-Fourrey C."/>
            <person name="LaButti K."/>
            <person name="Lindquist E.A."/>
            <person name="Lipzen A."/>
            <person name="Lundell T."/>
            <person name="Morin E."/>
            <person name="Murat C."/>
            <person name="Sun H."/>
            <person name="Tunlid A."/>
            <person name="Henrissat B."/>
            <person name="Grigoriev I.V."/>
            <person name="Hibbett D.S."/>
            <person name="Martin F."/>
            <person name="Nordberg H.P."/>
            <person name="Cantor M.N."/>
            <person name="Hua S.X."/>
        </authorList>
    </citation>
    <scope>NUCLEOTIDE SEQUENCE [LARGE SCALE GENOMIC DNA]</scope>
    <source>
        <strain evidence="1 2">ATCC 200175</strain>
    </source>
</reference>
<name>A0A0C9SWZ3_PAXIN</name>
<gene>
    <name evidence="1" type="ORF">PAXINDRAFT_79828</name>
</gene>
<accession>A0A0C9SWZ3</accession>
<dbReference type="EMBL" id="KN819345">
    <property type="protein sequence ID" value="KIJ14124.1"/>
    <property type="molecule type" value="Genomic_DNA"/>
</dbReference>
<dbReference type="OrthoDB" id="2669721at2759"/>